<organism evidence="1 2">
    <name type="scientific">Luteibacter flocculans</name>
    <dbReference type="NCBI Taxonomy" id="2780091"/>
    <lineage>
        <taxon>Bacteria</taxon>
        <taxon>Pseudomonadati</taxon>
        <taxon>Pseudomonadota</taxon>
        <taxon>Gammaproteobacteria</taxon>
        <taxon>Lysobacterales</taxon>
        <taxon>Rhodanobacteraceae</taxon>
        <taxon>Luteibacter</taxon>
    </lineage>
</organism>
<name>A0ABY4SZL7_9GAMM</name>
<dbReference type="PANTHER" id="PTHR48098:SF6">
    <property type="entry name" value="FERRI-BACILLIBACTIN ESTERASE BESA"/>
    <property type="match status" value="1"/>
</dbReference>
<dbReference type="RefSeq" id="WP_250337975.1">
    <property type="nucleotide sequence ID" value="NZ_CP063231.1"/>
</dbReference>
<dbReference type="GO" id="GO:0016787">
    <property type="term" value="F:hydrolase activity"/>
    <property type="evidence" value="ECO:0007669"/>
    <property type="project" value="UniProtKB-KW"/>
</dbReference>
<reference evidence="1" key="1">
    <citation type="submission" date="2020-10" db="EMBL/GenBank/DDBJ databases">
        <title>Whole-genome sequence of Luteibacter sp. EIF3.</title>
        <authorList>
            <person name="Friedrich I."/>
            <person name="Hertel R."/>
            <person name="Daniel R."/>
        </authorList>
    </citation>
    <scope>NUCLEOTIDE SEQUENCE</scope>
    <source>
        <strain evidence="1">EIF3</strain>
    </source>
</reference>
<proteinExistence type="predicted"/>
<dbReference type="SUPFAM" id="SSF53474">
    <property type="entry name" value="alpha/beta-Hydrolases"/>
    <property type="match status" value="1"/>
</dbReference>
<dbReference type="InterPro" id="IPR011990">
    <property type="entry name" value="TPR-like_helical_dom_sf"/>
</dbReference>
<protein>
    <submittedName>
        <fullName evidence="1">Alpha/beta hydrolase</fullName>
    </submittedName>
</protein>
<dbReference type="Gene3D" id="3.40.50.1820">
    <property type="entry name" value="alpha/beta hydrolase"/>
    <property type="match status" value="1"/>
</dbReference>
<dbReference type="InterPro" id="IPR029058">
    <property type="entry name" value="AB_hydrolase_fold"/>
</dbReference>
<keyword evidence="1" id="KW-0378">Hydrolase</keyword>
<dbReference type="InterPro" id="IPR000801">
    <property type="entry name" value="Esterase-like"/>
</dbReference>
<evidence type="ECO:0000313" key="2">
    <source>
        <dbReference type="Proteomes" id="UP001056681"/>
    </source>
</evidence>
<accession>A0ABY4SZL7</accession>
<dbReference type="SUPFAM" id="SSF48452">
    <property type="entry name" value="TPR-like"/>
    <property type="match status" value="1"/>
</dbReference>
<dbReference type="Proteomes" id="UP001056681">
    <property type="component" value="Chromosome"/>
</dbReference>
<gene>
    <name evidence="1" type="ORF">IM816_10085</name>
</gene>
<dbReference type="Pfam" id="PF00756">
    <property type="entry name" value="Esterase"/>
    <property type="match status" value="1"/>
</dbReference>
<dbReference type="PANTHER" id="PTHR48098">
    <property type="entry name" value="ENTEROCHELIN ESTERASE-RELATED"/>
    <property type="match status" value="1"/>
</dbReference>
<dbReference type="EMBL" id="CP063231">
    <property type="protein sequence ID" value="URL57013.1"/>
    <property type="molecule type" value="Genomic_DNA"/>
</dbReference>
<keyword evidence="2" id="KW-1185">Reference proteome</keyword>
<sequence>MVQFPWGKAWLRGVRILAPILGLLMAFSAAAGDIVIGTTATFHSAKLNEDRTYQVMLPASYERSPNRTYPVVYVLDGETQFQHTAADAAFLAADGQIPEVIVVGIVSTVRIRDFTQTDWAEAWEGGGGASRFRSFLADEFLPHIASTYRVSPYRALSGHSAGGQFALYVLTEDPALFQGIIAISPSLDWDHRVPLRTLQESIPKRRDIKNFVYFASSDDSGDALKDDQALAAILKGAASKGIRSIYRPYPQETHTGIALPAQADALRQLFAGYAVPDAVVSKGVADVEAYYARLSSTLGMKISVPASVRNALAFDALHAGRKKEAFVMLHAVIADDPNSPEAFDSLSEAYQSEDSLTEALEASRHARSLADKYDHDNVDYYDRQLARVLRKQKSAVGGK</sequence>
<evidence type="ECO:0000313" key="1">
    <source>
        <dbReference type="EMBL" id="URL57013.1"/>
    </source>
</evidence>
<dbReference type="InterPro" id="IPR050583">
    <property type="entry name" value="Mycobacterial_A85_antigen"/>
</dbReference>